<reference evidence="3 4" key="1">
    <citation type="submission" date="2019-12" db="EMBL/GenBank/DDBJ databases">
        <title>Chromosome-level assembly of the Caenorhabditis remanei genome.</title>
        <authorList>
            <person name="Teterina A.A."/>
            <person name="Willis J.H."/>
            <person name="Phillips P.C."/>
        </authorList>
    </citation>
    <scope>NUCLEOTIDE SEQUENCE [LARGE SCALE GENOMIC DNA]</scope>
    <source>
        <strain evidence="3 4">PX506</strain>
        <tissue evidence="3">Whole organism</tissue>
    </source>
</reference>
<name>A0A6A5H225_CAERE</name>
<protein>
    <recommendedName>
        <fullName evidence="5">CX domain-containing protein</fullName>
    </recommendedName>
</protein>
<feature type="transmembrane region" description="Helical" evidence="1">
    <location>
        <begin position="145"/>
        <end position="174"/>
    </location>
</feature>
<evidence type="ECO:0000313" key="3">
    <source>
        <dbReference type="EMBL" id="KAF1760995.1"/>
    </source>
</evidence>
<keyword evidence="1" id="KW-0472">Membrane</keyword>
<dbReference type="KEGG" id="crq:GCK72_009248"/>
<dbReference type="Proteomes" id="UP000483820">
    <property type="component" value="Chromosome III"/>
</dbReference>
<dbReference type="CTD" id="9800492"/>
<accession>A0A6A5H225</accession>
<dbReference type="RefSeq" id="XP_003092685.2">
    <property type="nucleotide sequence ID" value="XM_003092637.2"/>
</dbReference>
<organism evidence="3 4">
    <name type="scientific">Caenorhabditis remanei</name>
    <name type="common">Caenorhabditis vulgaris</name>
    <dbReference type="NCBI Taxonomy" id="31234"/>
    <lineage>
        <taxon>Eukaryota</taxon>
        <taxon>Metazoa</taxon>
        <taxon>Ecdysozoa</taxon>
        <taxon>Nematoda</taxon>
        <taxon>Chromadorea</taxon>
        <taxon>Rhabditida</taxon>
        <taxon>Rhabditina</taxon>
        <taxon>Rhabditomorpha</taxon>
        <taxon>Rhabditoidea</taxon>
        <taxon>Rhabditidae</taxon>
        <taxon>Peloderinae</taxon>
        <taxon>Caenorhabditis</taxon>
    </lineage>
</organism>
<sequence length="197" mass="22360">MRWLLHLLHLLLYIDTSVALNRQQTRSDTMFLAMVCQEECEVQIRFLEHRSVNESHSPYEFTMVSNNGSLHETTMDVPEDVNVIEFLYTVPEDENGTSTVESDIWDLNFSETYFHSTGSLQVVGNLPCGKYGCPQNPLCDGGCRFTVIASLAAFCLSILAGLILQTVYVSFLGFRKNRKELELRDTLRLTESAEPSH</sequence>
<evidence type="ECO:0000256" key="1">
    <source>
        <dbReference type="SAM" id="Phobius"/>
    </source>
</evidence>
<comment type="caution">
    <text evidence="3">The sequence shown here is derived from an EMBL/GenBank/DDBJ whole genome shotgun (WGS) entry which is preliminary data.</text>
</comment>
<evidence type="ECO:0000256" key="2">
    <source>
        <dbReference type="SAM" id="SignalP"/>
    </source>
</evidence>
<dbReference type="AlphaFoldDB" id="A0A6A5H225"/>
<feature type="chain" id="PRO_5025348828" description="CX domain-containing protein" evidence="2">
    <location>
        <begin position="20"/>
        <end position="197"/>
    </location>
</feature>
<dbReference type="GeneID" id="9800492"/>
<keyword evidence="1" id="KW-0812">Transmembrane</keyword>
<proteinExistence type="predicted"/>
<keyword evidence="1" id="KW-1133">Transmembrane helix</keyword>
<feature type="signal peptide" evidence="2">
    <location>
        <begin position="1"/>
        <end position="19"/>
    </location>
</feature>
<gene>
    <name evidence="3" type="ORF">GCK72_009248</name>
</gene>
<dbReference type="EMBL" id="WUAV01000003">
    <property type="protein sequence ID" value="KAF1760995.1"/>
    <property type="molecule type" value="Genomic_DNA"/>
</dbReference>
<keyword evidence="2" id="KW-0732">Signal</keyword>
<evidence type="ECO:0008006" key="5">
    <source>
        <dbReference type="Google" id="ProtNLM"/>
    </source>
</evidence>
<evidence type="ECO:0000313" key="4">
    <source>
        <dbReference type="Proteomes" id="UP000483820"/>
    </source>
</evidence>